<keyword evidence="2" id="KW-0698">rRNA processing</keyword>
<dbReference type="InterPro" id="IPR003107">
    <property type="entry name" value="HAT"/>
</dbReference>
<accession>A0AAV6NDA8</accession>
<evidence type="ECO:0000259" key="5">
    <source>
        <dbReference type="Pfam" id="PF08640"/>
    </source>
</evidence>
<dbReference type="SMART" id="SM00386">
    <property type="entry name" value="HAT"/>
    <property type="match status" value="7"/>
</dbReference>
<feature type="domain" description="U3 small nucleolar RNA-associated protein 6 N-terminal" evidence="5">
    <location>
        <begin position="60"/>
        <end position="137"/>
    </location>
</feature>
<dbReference type="GO" id="GO:0032040">
    <property type="term" value="C:small-subunit processome"/>
    <property type="evidence" value="ECO:0007669"/>
    <property type="project" value="TreeGrafter"/>
</dbReference>
<keyword evidence="4" id="KW-0539">Nucleus</keyword>
<protein>
    <submittedName>
        <fullName evidence="7">U3 small nucleolar RNA-associated protein 6-like protein</fullName>
    </submittedName>
</protein>
<comment type="subcellular location">
    <subcellularLocation>
        <location evidence="1">Nucleus</location>
        <location evidence="1">Nucleolus</location>
    </subcellularLocation>
</comment>
<dbReference type="InterPro" id="IPR013949">
    <property type="entry name" value="Utp6"/>
</dbReference>
<dbReference type="Pfam" id="PF08640">
    <property type="entry name" value="U3_assoc_6"/>
    <property type="match status" value="1"/>
</dbReference>
<evidence type="ECO:0000313" key="8">
    <source>
        <dbReference type="Proteomes" id="UP000685013"/>
    </source>
</evidence>
<keyword evidence="3" id="KW-0677">Repeat</keyword>
<dbReference type="GO" id="GO:0030515">
    <property type="term" value="F:snoRNA binding"/>
    <property type="evidence" value="ECO:0007669"/>
    <property type="project" value="InterPro"/>
</dbReference>
<feature type="domain" description="U3 small nucleolar RNA-associated protein 6 homolog C-terminal" evidence="6">
    <location>
        <begin position="400"/>
        <end position="690"/>
    </location>
</feature>
<dbReference type="GO" id="GO:0034388">
    <property type="term" value="C:Pwp2p-containing subcomplex of 90S preribosome"/>
    <property type="evidence" value="ECO:0007669"/>
    <property type="project" value="TreeGrafter"/>
</dbReference>
<name>A0AAV6NDA8_9ROSI</name>
<evidence type="ECO:0000256" key="2">
    <source>
        <dbReference type="ARBA" id="ARBA00022552"/>
    </source>
</evidence>
<dbReference type="PANTHER" id="PTHR23271">
    <property type="entry name" value="HEPATOCELLULAR CARCINOMA-ASSOCIATED ANTIGEN 66"/>
    <property type="match status" value="1"/>
</dbReference>
<feature type="non-terminal residue" evidence="7">
    <location>
        <position position="1"/>
    </location>
</feature>
<organism evidence="7 8">
    <name type="scientific">Cucurbita argyrosperma subsp. sororia</name>
    <dbReference type="NCBI Taxonomy" id="37648"/>
    <lineage>
        <taxon>Eukaryota</taxon>
        <taxon>Viridiplantae</taxon>
        <taxon>Streptophyta</taxon>
        <taxon>Embryophyta</taxon>
        <taxon>Tracheophyta</taxon>
        <taxon>Spermatophyta</taxon>
        <taxon>Magnoliopsida</taxon>
        <taxon>eudicotyledons</taxon>
        <taxon>Gunneridae</taxon>
        <taxon>Pentapetalae</taxon>
        <taxon>rosids</taxon>
        <taxon>fabids</taxon>
        <taxon>Cucurbitales</taxon>
        <taxon>Cucurbitaceae</taxon>
        <taxon>Cucurbiteae</taxon>
        <taxon>Cucurbita</taxon>
    </lineage>
</organism>
<evidence type="ECO:0000256" key="4">
    <source>
        <dbReference type="ARBA" id="ARBA00023242"/>
    </source>
</evidence>
<dbReference type="InterPro" id="IPR055347">
    <property type="entry name" value="UTP6_N"/>
</dbReference>
<sequence length="702" mass="80482">MGRPISKSHLRRSVRFFITFLYRRPKAVSESEALLHRLAPLPPSPLAPSSTMADVVQFRLEGMLDELDDLEQRGLFSRREIAEIVKQRRKFEYRLKRPCPLKQDYVAYIDYETHLDSLRRLRKKAVSRELKKQGNKKMRKSVSDFACVKRILYIYRLAVSRYKGDIDLWFRYLEFCRAQKNGRMKKVLAQLIRFHPKVPGVWIYAAAWEFDHDTNVDAARSLMLSGLRVCPTSEDLWVEYLRMELTYLNKLKARKVALGEDEGSLVRENKAAEDKQWREENKDLFMSIGEDREDNDGSVGETESKNKLDLFREQGSNILETIYNGAIEALPSSFSLRKRVLEILEAMDLAHSEELHSKILQDIKRDFGTEPQYWDWLARLQYNPDDVQGMSDKKENSRIEKAVQVYEEGLEHVPSSAMFSLYVEFLMNIITSVKEEQSSGLSSCTMNTTSRLLMVYEKALTLGHITDDLSCQYVSFYLQLGKLDEARKLAERLCSGKLSNSVKLWVLRVSTEIKSILKDSPSSSKDDLKSIFELTKEVLRDFPVSESGSLWLTVLKFFANQSHYFDQLVEISLLALAKSGGSEDGFSLSSAIVDFVLQKDGIQRTREVYKKFLGLPHPGLAIYRRCIQLESNLASAGDKNGLASARKLFESSLATYGQDVSLWQEYYIMESKVGSSETAAAIRWRARKTLKDATALATSSDL</sequence>
<gene>
    <name evidence="7" type="primary">UTP6</name>
    <name evidence="7" type="ORF">SDJN03_11222</name>
</gene>
<dbReference type="Pfam" id="PF24892">
    <property type="entry name" value="UTP6_C"/>
    <property type="match status" value="1"/>
</dbReference>
<evidence type="ECO:0000256" key="3">
    <source>
        <dbReference type="ARBA" id="ARBA00022737"/>
    </source>
</evidence>
<dbReference type="AlphaFoldDB" id="A0AAV6NDA8"/>
<dbReference type="Proteomes" id="UP000685013">
    <property type="component" value="Chromosome 7"/>
</dbReference>
<dbReference type="InterPro" id="IPR056907">
    <property type="entry name" value="UTP6_C"/>
</dbReference>
<dbReference type="EMBL" id="JAGKQH010000007">
    <property type="protein sequence ID" value="KAG6594669.1"/>
    <property type="molecule type" value="Genomic_DNA"/>
</dbReference>
<proteinExistence type="predicted"/>
<keyword evidence="8" id="KW-1185">Reference proteome</keyword>
<evidence type="ECO:0000259" key="6">
    <source>
        <dbReference type="Pfam" id="PF24892"/>
    </source>
</evidence>
<evidence type="ECO:0000256" key="1">
    <source>
        <dbReference type="ARBA" id="ARBA00004604"/>
    </source>
</evidence>
<dbReference type="PANTHER" id="PTHR23271:SF1">
    <property type="entry name" value="U3 SMALL NUCLEOLAR RNA-ASSOCIATED PROTEIN 6 HOMOLOG"/>
    <property type="match status" value="1"/>
</dbReference>
<evidence type="ECO:0000313" key="7">
    <source>
        <dbReference type="EMBL" id="KAG6594669.1"/>
    </source>
</evidence>
<reference evidence="7 8" key="1">
    <citation type="journal article" date="2021" name="Hortic Res">
        <title>The domestication of Cucurbita argyrosperma as revealed by the genome of its wild relative.</title>
        <authorList>
            <person name="Barrera-Redondo J."/>
            <person name="Sanchez-de la Vega G."/>
            <person name="Aguirre-Liguori J.A."/>
            <person name="Castellanos-Morales G."/>
            <person name="Gutierrez-Guerrero Y.T."/>
            <person name="Aguirre-Dugua X."/>
            <person name="Aguirre-Planter E."/>
            <person name="Tenaillon M.I."/>
            <person name="Lira-Saade R."/>
            <person name="Eguiarte L.E."/>
        </authorList>
    </citation>
    <scope>NUCLEOTIDE SEQUENCE [LARGE SCALE GENOMIC DNA]</scope>
    <source>
        <strain evidence="7">JBR-2021</strain>
    </source>
</reference>
<comment type="caution">
    <text evidence="7">The sequence shown here is derived from an EMBL/GenBank/DDBJ whole genome shotgun (WGS) entry which is preliminary data.</text>
</comment>
<dbReference type="GO" id="GO:0000462">
    <property type="term" value="P:maturation of SSU-rRNA from tricistronic rRNA transcript (SSU-rRNA, 5.8S rRNA, LSU-rRNA)"/>
    <property type="evidence" value="ECO:0007669"/>
    <property type="project" value="InterPro"/>
</dbReference>